<reference evidence="1" key="1">
    <citation type="submission" date="2020-11" db="EMBL/GenBank/DDBJ databases">
        <title>Isolation and identification of active actinomycetes.</title>
        <authorList>
            <person name="Sun X."/>
        </authorList>
    </citation>
    <scope>NUCLEOTIDE SEQUENCE</scope>
    <source>
        <strain evidence="1">NEAU-A11</strain>
    </source>
</reference>
<proteinExistence type="predicted"/>
<organism evidence="1 2">
    <name type="scientific">Actinoplanes aureus</name>
    <dbReference type="NCBI Taxonomy" id="2792083"/>
    <lineage>
        <taxon>Bacteria</taxon>
        <taxon>Bacillati</taxon>
        <taxon>Actinomycetota</taxon>
        <taxon>Actinomycetes</taxon>
        <taxon>Micromonosporales</taxon>
        <taxon>Micromonosporaceae</taxon>
        <taxon>Actinoplanes</taxon>
    </lineage>
</organism>
<dbReference type="Pfam" id="PF19850">
    <property type="entry name" value="DUF6325"/>
    <property type="match status" value="1"/>
</dbReference>
<dbReference type="InterPro" id="IPR046288">
    <property type="entry name" value="DUF6325"/>
</dbReference>
<name>A0A931CJ37_9ACTN</name>
<evidence type="ECO:0008006" key="3">
    <source>
        <dbReference type="Google" id="ProtNLM"/>
    </source>
</evidence>
<protein>
    <recommendedName>
        <fullName evidence="3">DUF1269 domain-containing protein</fullName>
    </recommendedName>
</protein>
<evidence type="ECO:0000313" key="2">
    <source>
        <dbReference type="Proteomes" id="UP000598146"/>
    </source>
</evidence>
<evidence type="ECO:0000313" key="1">
    <source>
        <dbReference type="EMBL" id="MBG0568612.1"/>
    </source>
</evidence>
<accession>A0A931CJ37</accession>
<keyword evidence="2" id="KW-1185">Reference proteome</keyword>
<sequence>MMGPVQVLVVGFDRPAFSGEILAEFIRLRQAGIVRLVDLLLVSRAGDGAVETLAVPAGADAGLGGLAAAFLGRPEGEDEDGVDTAGDSVWSLADAVPPGSVAAVALIEHLWAGPLTAAIQKAGGVPLEETWLAPDDRAVLEALMNQRTEEELR</sequence>
<dbReference type="EMBL" id="JADQTO010000041">
    <property type="protein sequence ID" value="MBG0568612.1"/>
    <property type="molecule type" value="Genomic_DNA"/>
</dbReference>
<comment type="caution">
    <text evidence="1">The sequence shown here is derived from an EMBL/GenBank/DDBJ whole genome shotgun (WGS) entry which is preliminary data.</text>
</comment>
<gene>
    <name evidence="1" type="ORF">I4J89_45045</name>
</gene>
<dbReference type="Proteomes" id="UP000598146">
    <property type="component" value="Unassembled WGS sequence"/>
</dbReference>
<dbReference type="AlphaFoldDB" id="A0A931CJ37"/>